<dbReference type="GO" id="GO:0003779">
    <property type="term" value="F:actin binding"/>
    <property type="evidence" value="ECO:0007669"/>
    <property type="project" value="UniProtKB-KW"/>
</dbReference>
<dbReference type="GO" id="GO:0016328">
    <property type="term" value="C:lateral plasma membrane"/>
    <property type="evidence" value="ECO:0007669"/>
    <property type="project" value="UniProtKB-ARBA"/>
</dbReference>
<dbReference type="GO" id="GO:0045169">
    <property type="term" value="C:fusome"/>
    <property type="evidence" value="ECO:0007669"/>
    <property type="project" value="UniProtKB-ARBA"/>
</dbReference>
<gene>
    <name evidence="10" type="ORF">B4U79_08291</name>
</gene>
<keyword evidence="6" id="KW-0677">Repeat</keyword>
<dbReference type="AlphaFoldDB" id="A0A3S3PEG0"/>
<dbReference type="Proteomes" id="UP000285301">
    <property type="component" value="Unassembled WGS sequence"/>
</dbReference>
<evidence type="ECO:0000256" key="5">
    <source>
        <dbReference type="ARBA" id="ARBA00022553"/>
    </source>
</evidence>
<dbReference type="InterPro" id="IPR002017">
    <property type="entry name" value="Spectrin_repeat"/>
</dbReference>
<dbReference type="CDD" id="cd00176">
    <property type="entry name" value="SPEC"/>
    <property type="match status" value="1"/>
</dbReference>
<evidence type="ECO:0000256" key="7">
    <source>
        <dbReference type="ARBA" id="ARBA00023203"/>
    </source>
</evidence>
<organism evidence="10 11">
    <name type="scientific">Dinothrombium tinctorium</name>
    <dbReference type="NCBI Taxonomy" id="1965070"/>
    <lineage>
        <taxon>Eukaryota</taxon>
        <taxon>Metazoa</taxon>
        <taxon>Ecdysozoa</taxon>
        <taxon>Arthropoda</taxon>
        <taxon>Chelicerata</taxon>
        <taxon>Arachnida</taxon>
        <taxon>Acari</taxon>
        <taxon>Acariformes</taxon>
        <taxon>Trombidiformes</taxon>
        <taxon>Prostigmata</taxon>
        <taxon>Anystina</taxon>
        <taxon>Parasitengona</taxon>
        <taxon>Trombidioidea</taxon>
        <taxon>Trombidiidae</taxon>
        <taxon>Dinothrombium</taxon>
    </lineage>
</organism>
<dbReference type="SMART" id="SM00150">
    <property type="entry name" value="SPEC"/>
    <property type="match status" value="3"/>
</dbReference>
<evidence type="ECO:0000256" key="9">
    <source>
        <dbReference type="SAM" id="Coils"/>
    </source>
</evidence>
<keyword evidence="3" id="KW-0117">Actin capping</keyword>
<dbReference type="EMBL" id="NCKU01016139">
    <property type="protein sequence ID" value="RWR99252.1"/>
    <property type="molecule type" value="Genomic_DNA"/>
</dbReference>
<dbReference type="GO" id="GO:0048790">
    <property type="term" value="P:maintenance of presynaptic active zone structure"/>
    <property type="evidence" value="ECO:0007669"/>
    <property type="project" value="UniProtKB-ARBA"/>
</dbReference>
<feature type="coiled-coil region" evidence="9">
    <location>
        <begin position="46"/>
        <end position="80"/>
    </location>
</feature>
<dbReference type="GO" id="GO:0008017">
    <property type="term" value="F:microtubule binding"/>
    <property type="evidence" value="ECO:0007669"/>
    <property type="project" value="UniProtKB-ARBA"/>
</dbReference>
<comment type="subcellular location">
    <subcellularLocation>
        <location evidence="1">Cytoplasm</location>
        <location evidence="1">Cytoskeleton</location>
    </subcellularLocation>
</comment>
<evidence type="ECO:0000256" key="6">
    <source>
        <dbReference type="ARBA" id="ARBA00022737"/>
    </source>
</evidence>
<reference evidence="10 11" key="1">
    <citation type="journal article" date="2018" name="Gigascience">
        <title>Genomes of trombidid mites reveal novel predicted allergens and laterally-transferred genes associated with secondary metabolism.</title>
        <authorList>
            <person name="Dong X."/>
            <person name="Chaisiri K."/>
            <person name="Xia D."/>
            <person name="Armstrong S.D."/>
            <person name="Fang Y."/>
            <person name="Donnelly M.J."/>
            <person name="Kadowaki T."/>
            <person name="McGarry J.W."/>
            <person name="Darby A.C."/>
            <person name="Makepeace B.L."/>
        </authorList>
    </citation>
    <scope>NUCLEOTIDE SEQUENCE [LARGE SCALE GENOMIC DNA]</scope>
    <source>
        <strain evidence="10">UoL-WK</strain>
    </source>
</reference>
<dbReference type="GO" id="GO:0045170">
    <property type="term" value="C:spectrosome"/>
    <property type="evidence" value="ECO:0007669"/>
    <property type="project" value="UniProtKB-ARBA"/>
</dbReference>
<dbReference type="Gene3D" id="1.20.58.60">
    <property type="match status" value="3"/>
</dbReference>
<dbReference type="Pfam" id="PF00435">
    <property type="entry name" value="Spectrin"/>
    <property type="match status" value="3"/>
</dbReference>
<dbReference type="FunFam" id="1.20.58.60:FF:000007">
    <property type="entry name" value="Spectrin alpha chain non-erythrocytic 1"/>
    <property type="match status" value="1"/>
</dbReference>
<dbReference type="GO" id="GO:0007026">
    <property type="term" value="P:negative regulation of microtubule depolymerization"/>
    <property type="evidence" value="ECO:0007669"/>
    <property type="project" value="UniProtKB-ARBA"/>
</dbReference>
<sequence length="322" mass="37671">QKKADQLMSAHEVQRFHRDIDETKDWIQEKDEALNNNDYGHDLRSVQTLQRKHEGLERDLAALGDKIRQLDETAKRLMQTHPENADQTHSKQTEINEEWTRLTEKANARKEKLLDSYDLQRFLADYRDLMSWINSMMSLVSSDELANDVTGAEALLERHQEHRTEIDARAGTFQAFEVFGNQLLQAKHYASNEIQEKLEQINAAREELEKVWVARRMKLDQCLELRLFYRDCEQAENWMASREAFLESDDMGGDNVEALIKKHEDFDKAINSQEEKIAALAALSDQLTATNHYASPDIKEKKDQVLHRWQHLKEALIERDQN</sequence>
<keyword evidence="5" id="KW-0597">Phosphoprotein</keyword>
<evidence type="ECO:0000256" key="8">
    <source>
        <dbReference type="ARBA" id="ARBA00023212"/>
    </source>
</evidence>
<evidence type="ECO:0000313" key="10">
    <source>
        <dbReference type="EMBL" id="RWR99252.1"/>
    </source>
</evidence>
<keyword evidence="9" id="KW-0175">Coiled coil</keyword>
<dbReference type="InterPro" id="IPR018159">
    <property type="entry name" value="Spectrin/alpha-actinin"/>
</dbReference>
<evidence type="ECO:0000256" key="2">
    <source>
        <dbReference type="ARBA" id="ARBA00006826"/>
    </source>
</evidence>
<dbReference type="SUPFAM" id="SSF46966">
    <property type="entry name" value="Spectrin repeat"/>
    <property type="match status" value="3"/>
</dbReference>
<keyword evidence="11" id="KW-1185">Reference proteome</keyword>
<dbReference type="GO" id="GO:0051693">
    <property type="term" value="P:actin filament capping"/>
    <property type="evidence" value="ECO:0007669"/>
    <property type="project" value="UniProtKB-KW"/>
</dbReference>
<dbReference type="OrthoDB" id="6018565at2759"/>
<dbReference type="GO" id="GO:0016199">
    <property type="term" value="P:axon midline choice point recognition"/>
    <property type="evidence" value="ECO:0007669"/>
    <property type="project" value="UniProtKB-ARBA"/>
</dbReference>
<comment type="similarity">
    <text evidence="2">Belongs to the spectrin family.</text>
</comment>
<name>A0A3S3PEG0_9ACAR</name>
<dbReference type="FunFam" id="1.20.58.60:FF:000020">
    <property type="entry name" value="Spectrin alpha chain, non-erythrocytic 1"/>
    <property type="match status" value="1"/>
</dbReference>
<feature type="non-terminal residue" evidence="10">
    <location>
        <position position="1"/>
    </location>
</feature>
<dbReference type="STRING" id="1965070.A0A3S3PEG0"/>
<dbReference type="GO" id="GO:0031594">
    <property type="term" value="C:neuromuscular junction"/>
    <property type="evidence" value="ECO:0007669"/>
    <property type="project" value="UniProtKB-ARBA"/>
</dbReference>
<keyword evidence="7" id="KW-0009">Actin-binding</keyword>
<evidence type="ECO:0000256" key="4">
    <source>
        <dbReference type="ARBA" id="ARBA00022490"/>
    </source>
</evidence>
<evidence type="ECO:0000313" key="11">
    <source>
        <dbReference type="Proteomes" id="UP000285301"/>
    </source>
</evidence>
<comment type="caution">
    <text evidence="10">The sequence shown here is derived from an EMBL/GenBank/DDBJ whole genome shotgun (WGS) entry which is preliminary data.</text>
</comment>
<evidence type="ECO:0000256" key="3">
    <source>
        <dbReference type="ARBA" id="ARBA00022467"/>
    </source>
</evidence>
<protein>
    <submittedName>
        <fullName evidence="10">Spectrin-like protein</fullName>
    </submittedName>
</protein>
<keyword evidence="4" id="KW-0963">Cytoplasm</keyword>
<dbReference type="PANTHER" id="PTHR11915">
    <property type="entry name" value="SPECTRIN/FILAMIN RELATED CYTOSKELETAL PROTEIN"/>
    <property type="match status" value="1"/>
</dbReference>
<dbReference type="GO" id="GO:0042062">
    <property type="term" value="P:long-term strengthening of neuromuscular junction"/>
    <property type="evidence" value="ECO:0007669"/>
    <property type="project" value="UniProtKB-ARBA"/>
</dbReference>
<dbReference type="GO" id="GO:0005856">
    <property type="term" value="C:cytoskeleton"/>
    <property type="evidence" value="ECO:0007669"/>
    <property type="project" value="UniProtKB-SubCell"/>
</dbReference>
<evidence type="ECO:0000256" key="1">
    <source>
        <dbReference type="ARBA" id="ARBA00004245"/>
    </source>
</evidence>
<accession>A0A3S3PEG0</accession>
<proteinExistence type="inferred from homology"/>
<keyword evidence="8" id="KW-0206">Cytoskeleton</keyword>
<dbReference type="FunFam" id="1.20.58.60:FF:000013">
    <property type="entry name" value="Spectrin alpha chain, non-erythrocytic 1"/>
    <property type="match status" value="1"/>
</dbReference>